<proteinExistence type="predicted"/>
<dbReference type="InterPro" id="IPR019734">
    <property type="entry name" value="TPR_rpt"/>
</dbReference>
<reference evidence="7 8" key="2">
    <citation type="submission" date="2019-01" db="EMBL/GenBank/DDBJ databases">
        <title>The decoding of complex shrimp genome reveals the adaptation for benthos swimmer, frequently molting mechanism and breeding impact on genome.</title>
        <authorList>
            <person name="Sun Y."/>
            <person name="Gao Y."/>
            <person name="Yu Y."/>
        </authorList>
    </citation>
    <scope>NUCLEOTIDE SEQUENCE [LARGE SCALE GENOMIC DNA]</scope>
    <source>
        <tissue evidence="7">Muscle</tissue>
    </source>
</reference>
<comment type="catalytic activity">
    <reaction evidence="1">
        <text>[protein]-peptidylproline (omega=180) = [protein]-peptidylproline (omega=0)</text>
        <dbReference type="Rhea" id="RHEA:16237"/>
        <dbReference type="Rhea" id="RHEA-COMP:10747"/>
        <dbReference type="Rhea" id="RHEA-COMP:10748"/>
        <dbReference type="ChEBI" id="CHEBI:83833"/>
        <dbReference type="ChEBI" id="CHEBI:83834"/>
        <dbReference type="EC" id="5.2.1.8"/>
    </reaction>
</comment>
<feature type="region of interest" description="Disordered" evidence="6">
    <location>
        <begin position="1"/>
        <end position="35"/>
    </location>
</feature>
<dbReference type="SUPFAM" id="SSF48452">
    <property type="entry name" value="TPR-like"/>
    <property type="match status" value="1"/>
</dbReference>
<dbReference type="Proteomes" id="UP000283509">
    <property type="component" value="Unassembled WGS sequence"/>
</dbReference>
<dbReference type="GO" id="GO:0003755">
    <property type="term" value="F:peptidyl-prolyl cis-trans isomerase activity"/>
    <property type="evidence" value="ECO:0007669"/>
    <property type="project" value="UniProtKB-EC"/>
</dbReference>
<evidence type="ECO:0000256" key="4">
    <source>
        <dbReference type="ARBA" id="ARBA00023235"/>
    </source>
</evidence>
<feature type="compositionally biased region" description="Basic and acidic residues" evidence="6">
    <location>
        <begin position="11"/>
        <end position="26"/>
    </location>
</feature>
<keyword evidence="3" id="KW-0697">Rotamase</keyword>
<keyword evidence="4" id="KW-0413">Isomerase</keyword>
<dbReference type="EC" id="5.2.1.8" evidence="2"/>
<dbReference type="EMBL" id="QCYY01000675">
    <property type="protein sequence ID" value="ROT83515.1"/>
    <property type="molecule type" value="Genomic_DNA"/>
</dbReference>
<organism evidence="7 8">
    <name type="scientific">Penaeus vannamei</name>
    <name type="common">Whiteleg shrimp</name>
    <name type="synonym">Litopenaeus vannamei</name>
    <dbReference type="NCBI Taxonomy" id="6689"/>
    <lineage>
        <taxon>Eukaryota</taxon>
        <taxon>Metazoa</taxon>
        <taxon>Ecdysozoa</taxon>
        <taxon>Arthropoda</taxon>
        <taxon>Crustacea</taxon>
        <taxon>Multicrustacea</taxon>
        <taxon>Malacostraca</taxon>
        <taxon>Eumalacostraca</taxon>
        <taxon>Eucarida</taxon>
        <taxon>Decapoda</taxon>
        <taxon>Dendrobranchiata</taxon>
        <taxon>Penaeoidea</taxon>
        <taxon>Penaeidae</taxon>
        <taxon>Penaeus</taxon>
    </lineage>
</organism>
<evidence type="ECO:0000256" key="2">
    <source>
        <dbReference type="ARBA" id="ARBA00013194"/>
    </source>
</evidence>
<accession>A0A423U483</accession>
<gene>
    <name evidence="7" type="ORF">C7M84_023311</name>
</gene>
<evidence type="ECO:0000256" key="6">
    <source>
        <dbReference type="SAM" id="MobiDB-lite"/>
    </source>
</evidence>
<comment type="caution">
    <text evidence="7">The sequence shown here is derived from an EMBL/GenBank/DDBJ whole genome shotgun (WGS) entry which is preliminary data.</text>
</comment>
<keyword evidence="8" id="KW-1185">Reference proteome</keyword>
<dbReference type="PANTHER" id="PTHR46512">
    <property type="entry name" value="PEPTIDYLPROLYL ISOMERASE"/>
    <property type="match status" value="1"/>
</dbReference>
<evidence type="ECO:0000256" key="3">
    <source>
        <dbReference type="ARBA" id="ARBA00023110"/>
    </source>
</evidence>
<sequence>MSAVSEGQSAVDKENGSLPQSEEKLCELPSSATPEERIQHKLAKAVDFKQKGNDHFKQQQLKKAIRNYHSGLMYMKAVDQDMNPNKHFGQSRAAPKLPQETKDAVMTITADLHNNLAACLLKQEPVRYERVVECCKQVTEFQPKNVKGWYRLGLAQFHLRDYDAAKEALKEANAISEGKDTAVRKLMLQVDQELRKENKKFSDMFKNSLLVKQS</sequence>
<dbReference type="InterPro" id="IPR050754">
    <property type="entry name" value="FKBP4/5/8-like"/>
</dbReference>
<dbReference type="OrthoDB" id="407558at2759"/>
<evidence type="ECO:0000313" key="8">
    <source>
        <dbReference type="Proteomes" id="UP000283509"/>
    </source>
</evidence>
<reference evidence="7 8" key="1">
    <citation type="submission" date="2018-04" db="EMBL/GenBank/DDBJ databases">
        <authorList>
            <person name="Zhang X."/>
            <person name="Yuan J."/>
            <person name="Li F."/>
            <person name="Xiang J."/>
        </authorList>
    </citation>
    <scope>NUCLEOTIDE SEQUENCE [LARGE SCALE GENOMIC DNA]</scope>
    <source>
        <tissue evidence="7">Muscle</tissue>
    </source>
</reference>
<dbReference type="PANTHER" id="PTHR46512:SF9">
    <property type="entry name" value="PEPTIDYLPROLYL ISOMERASE"/>
    <property type="match status" value="1"/>
</dbReference>
<dbReference type="InterPro" id="IPR011990">
    <property type="entry name" value="TPR-like_helical_dom_sf"/>
</dbReference>
<dbReference type="AlphaFoldDB" id="A0A423U483"/>
<name>A0A423U483_PENVA</name>
<evidence type="ECO:0000313" key="7">
    <source>
        <dbReference type="EMBL" id="ROT83515.1"/>
    </source>
</evidence>
<protein>
    <recommendedName>
        <fullName evidence="2">peptidylprolyl isomerase</fullName>
        <ecNumber evidence="2">5.2.1.8</ecNumber>
    </recommendedName>
    <alternativeName>
        <fullName evidence="5">Rotamase</fullName>
    </alternativeName>
</protein>
<evidence type="ECO:0000256" key="5">
    <source>
        <dbReference type="ARBA" id="ARBA00029569"/>
    </source>
</evidence>
<dbReference type="STRING" id="6689.A0A423U483"/>
<dbReference type="Gene3D" id="1.25.40.10">
    <property type="entry name" value="Tetratricopeptide repeat domain"/>
    <property type="match status" value="1"/>
</dbReference>
<evidence type="ECO:0000256" key="1">
    <source>
        <dbReference type="ARBA" id="ARBA00000971"/>
    </source>
</evidence>
<dbReference type="SMART" id="SM00028">
    <property type="entry name" value="TPR"/>
    <property type="match status" value="3"/>
</dbReference>